<keyword evidence="3" id="KW-1185">Reference proteome</keyword>
<reference evidence="2" key="1">
    <citation type="journal article" date="2020" name="Stud. Mycol.">
        <title>101 Dothideomycetes genomes: a test case for predicting lifestyles and emergence of pathogens.</title>
        <authorList>
            <person name="Haridas S."/>
            <person name="Albert R."/>
            <person name="Binder M."/>
            <person name="Bloem J."/>
            <person name="Labutti K."/>
            <person name="Salamov A."/>
            <person name="Andreopoulos B."/>
            <person name="Baker S."/>
            <person name="Barry K."/>
            <person name="Bills G."/>
            <person name="Bluhm B."/>
            <person name="Cannon C."/>
            <person name="Castanera R."/>
            <person name="Culley D."/>
            <person name="Daum C."/>
            <person name="Ezra D."/>
            <person name="Gonzalez J."/>
            <person name="Henrissat B."/>
            <person name="Kuo A."/>
            <person name="Liang C."/>
            <person name="Lipzen A."/>
            <person name="Lutzoni F."/>
            <person name="Magnuson J."/>
            <person name="Mondo S."/>
            <person name="Nolan M."/>
            <person name="Ohm R."/>
            <person name="Pangilinan J."/>
            <person name="Park H.-J."/>
            <person name="Ramirez L."/>
            <person name="Alfaro M."/>
            <person name="Sun H."/>
            <person name="Tritt A."/>
            <person name="Yoshinaga Y."/>
            <person name="Zwiers L.-H."/>
            <person name="Turgeon B."/>
            <person name="Goodwin S."/>
            <person name="Spatafora J."/>
            <person name="Crous P."/>
            <person name="Grigoriev I."/>
        </authorList>
    </citation>
    <scope>NUCLEOTIDE SEQUENCE</scope>
    <source>
        <strain evidence="2">CBS 675.92</strain>
    </source>
</reference>
<organism evidence="2 3">
    <name type="scientific">Byssothecium circinans</name>
    <dbReference type="NCBI Taxonomy" id="147558"/>
    <lineage>
        <taxon>Eukaryota</taxon>
        <taxon>Fungi</taxon>
        <taxon>Dikarya</taxon>
        <taxon>Ascomycota</taxon>
        <taxon>Pezizomycotina</taxon>
        <taxon>Dothideomycetes</taxon>
        <taxon>Pleosporomycetidae</taxon>
        <taxon>Pleosporales</taxon>
        <taxon>Massarineae</taxon>
        <taxon>Massarinaceae</taxon>
        <taxon>Byssothecium</taxon>
    </lineage>
</organism>
<evidence type="ECO:0000256" key="1">
    <source>
        <dbReference type="SAM" id="MobiDB-lite"/>
    </source>
</evidence>
<dbReference type="Proteomes" id="UP000800035">
    <property type="component" value="Unassembled WGS sequence"/>
</dbReference>
<dbReference type="AlphaFoldDB" id="A0A6A5U9U8"/>
<name>A0A6A5U9U8_9PLEO</name>
<evidence type="ECO:0000313" key="3">
    <source>
        <dbReference type="Proteomes" id="UP000800035"/>
    </source>
</evidence>
<protein>
    <submittedName>
        <fullName evidence="2">Uncharacterized protein</fullName>
    </submittedName>
</protein>
<feature type="region of interest" description="Disordered" evidence="1">
    <location>
        <begin position="79"/>
        <end position="103"/>
    </location>
</feature>
<feature type="region of interest" description="Disordered" evidence="1">
    <location>
        <begin position="1"/>
        <end position="38"/>
    </location>
</feature>
<accession>A0A6A5U9U8</accession>
<feature type="compositionally biased region" description="Polar residues" evidence="1">
    <location>
        <begin position="22"/>
        <end position="37"/>
    </location>
</feature>
<proteinExistence type="predicted"/>
<sequence length="123" mass="13260">MNSPSPCPDHHRHLIPLPPATQSPLTSNGPFRTTSHSTHLHMADDWCQSASKPPPVLLPPGPPQIRLVSCCLCLSLHQPPQPPTTSAERPKRVSLPPSQPRLGPAVAVFANRRQLRSGQGAQS</sequence>
<gene>
    <name evidence="2" type="ORF">CC80DRAFT_229993</name>
</gene>
<evidence type="ECO:0000313" key="2">
    <source>
        <dbReference type="EMBL" id="KAF1961100.1"/>
    </source>
</evidence>
<dbReference type="EMBL" id="ML976981">
    <property type="protein sequence ID" value="KAF1961100.1"/>
    <property type="molecule type" value="Genomic_DNA"/>
</dbReference>